<evidence type="ECO:0000259" key="1">
    <source>
        <dbReference type="SMART" id="SM00563"/>
    </source>
</evidence>
<reference evidence="2 3" key="1">
    <citation type="submission" date="2017-12" db="EMBL/GenBank/DDBJ databases">
        <authorList>
            <person name="Pombert J.-F."/>
            <person name="Haag K.L."/>
            <person name="Ebert D."/>
        </authorList>
    </citation>
    <scope>NUCLEOTIDE SEQUENCE [LARGE SCALE GENOMIC DNA]</scope>
    <source>
        <strain evidence="2">BE-OM-2</strain>
    </source>
</reference>
<evidence type="ECO:0000313" key="3">
    <source>
        <dbReference type="Proteomes" id="UP000291404"/>
    </source>
</evidence>
<dbReference type="PANTHER" id="PTHR10983">
    <property type="entry name" value="1-ACYLGLYCEROL-3-PHOSPHATE ACYLTRANSFERASE-RELATED"/>
    <property type="match status" value="1"/>
</dbReference>
<dbReference type="PANTHER" id="PTHR10983:SF16">
    <property type="entry name" value="LYSOCARDIOLIPIN ACYLTRANSFERASE 1"/>
    <property type="match status" value="1"/>
</dbReference>
<keyword evidence="2" id="KW-0012">Acyltransferase</keyword>
<comment type="caution">
    <text evidence="2">The sequence shown here is derived from an EMBL/GenBank/DDBJ whole genome shotgun (WGS) entry which is preliminary data.</text>
</comment>
<name>A0A4Q9LFW0_9MICR</name>
<dbReference type="Proteomes" id="UP000291404">
    <property type="component" value="Unassembled WGS sequence"/>
</dbReference>
<sequence>MIIRIILSVHKPTCDRFTIKVKLYWLDLTMTLLGFYFTKEVFIRYDREILKKKKCIVISNHLTNYDWIYIMVVLHSLGMYKDLCIILKESLKKLPIYGYGMRVFGYIFLKRNWSVDREILSEGLNGLKAKDKYFLLLFPEGTFIDKTAHKKSIEFGKKNNIKIDGKEFLPENVLIPRKTGFEMIHDVLKESIDGVIDITLLVSPHHNFPPEEYTIWNIFIKRKYKISLLFLIECIENSDELRDNWIYGNFQRKNNIIESYKQEIIRNPNCCSDIAGFNYFCENNLPESLANYDYKNLYVWSKRSAVIVEIDVILHFVKSHIESSSNSKEIQRKCFCQKKRATTDEEIEFNCIEQMFAKSKTTEYKKFVLHDIHRLSLKFEVLDKAKVENSTQQIFLCHHIKKHEIEIFYRFIISYYMFRDDTKIDEFYTILYFLEYFRVKYDNMLKKVLMIIFISLSKSKAMKILDIEKMAFHFSKQEIFSHEFFKKISQVFFNLFLPRIKSRFLIFLEDEHCLLQKYEMFYTNDRKYLLILKGNCLSSIFRKISSNKTIKNIFIMLLNTLDLKYLHLHEVGNNNLKACHFVLKNLKKQIDEIIFYKGIIDDKIIISLNTNLNFRNLKRIVMLKPTIQAKKKFSKTLSNIHEFIFYDRSFIITENQIEEEKVSEQLNSIKELINNSQTDKKIQISSFAVNGIGYSEEILSYNPNLYTNLFEEHFLPRKIKIFRFLNLKYIPWEISFIIKDSKIYSEFLADIFSLNRIIKLEIDRSDIIIQENIKFRNDSIKKFIFYAKNNENCQYFYELINSLINLQEMFFWFPRQTDFNFFAPLNLTIRQLNLKTISFHKNFIEQYEFMLLSNLIPSEKVSLWGKCDPGSIKYLCPNKNYCNVKKLFLFPLSIDESDIKALKNLFKLKTLHLGQFDMKNINVSELFCTSIKYDIKQLYINNIVISILDLKFISNLKKLKYLTFDYCDFPTNGILNINISLLMDLNQDDAIHAKSKTNTSLILDREPGIIIKEKSNIEEEIKEIIEVEE</sequence>
<dbReference type="AlphaFoldDB" id="A0A4Q9LFW0"/>
<dbReference type="GO" id="GO:0012505">
    <property type="term" value="C:endomembrane system"/>
    <property type="evidence" value="ECO:0007669"/>
    <property type="project" value="TreeGrafter"/>
</dbReference>
<organism evidence="2 3">
    <name type="scientific">Hamiltosporidium magnivora</name>
    <dbReference type="NCBI Taxonomy" id="148818"/>
    <lineage>
        <taxon>Eukaryota</taxon>
        <taxon>Fungi</taxon>
        <taxon>Fungi incertae sedis</taxon>
        <taxon>Microsporidia</taxon>
        <taxon>Dubosqiidae</taxon>
        <taxon>Hamiltosporidium</taxon>
    </lineage>
</organism>
<dbReference type="InterPro" id="IPR002123">
    <property type="entry name" value="Plipid/glycerol_acylTrfase"/>
</dbReference>
<dbReference type="VEuPathDB" id="MicrosporidiaDB:CWI39_0133p0010"/>
<evidence type="ECO:0000313" key="2">
    <source>
        <dbReference type="EMBL" id="TBU06355.1"/>
    </source>
</evidence>
<dbReference type="Pfam" id="PF01553">
    <property type="entry name" value="Acyltransferase"/>
    <property type="match status" value="1"/>
</dbReference>
<dbReference type="EMBL" id="PITI01000466">
    <property type="protein sequence ID" value="TBU06355.1"/>
    <property type="molecule type" value="Genomic_DNA"/>
</dbReference>
<dbReference type="GO" id="GO:0016746">
    <property type="term" value="F:acyltransferase activity"/>
    <property type="evidence" value="ECO:0007669"/>
    <property type="project" value="UniProtKB-KW"/>
</dbReference>
<feature type="domain" description="Phospholipid/glycerol acyltransferase" evidence="1">
    <location>
        <begin position="55"/>
        <end position="182"/>
    </location>
</feature>
<dbReference type="STRING" id="148818.A0A4Q9LFW0"/>
<dbReference type="SUPFAM" id="SSF69593">
    <property type="entry name" value="Glycerol-3-phosphate (1)-acyltransferase"/>
    <property type="match status" value="1"/>
</dbReference>
<keyword evidence="2" id="KW-0808">Transferase</keyword>
<dbReference type="CDD" id="cd07990">
    <property type="entry name" value="LPLAT_LCLAT1-like"/>
    <property type="match status" value="1"/>
</dbReference>
<dbReference type="VEuPathDB" id="MicrosporidiaDB:CWI39_2318p0010"/>
<keyword evidence="3" id="KW-1185">Reference proteome</keyword>
<dbReference type="VEuPathDB" id="MicrosporidiaDB:CWI36_0466p0010"/>
<accession>A0A4Q9LFW0</accession>
<protein>
    <submittedName>
        <fullName evidence="2">Acyltransferase</fullName>
    </submittedName>
</protein>
<proteinExistence type="predicted"/>
<gene>
    <name evidence="2" type="ORF">CWI36_0466p0010</name>
</gene>
<dbReference type="SMART" id="SM00563">
    <property type="entry name" value="PlsC"/>
    <property type="match status" value="1"/>
</dbReference>